<evidence type="ECO:0000256" key="7">
    <source>
        <dbReference type="ARBA" id="ARBA00022679"/>
    </source>
</evidence>
<dbReference type="Proteomes" id="UP000663929">
    <property type="component" value="Chromosome"/>
</dbReference>
<comment type="catalytic activity">
    <reaction evidence="3">
        <text>2 a mycocerosyl-[mycocerosic acid synthase] + a phthiodiolone = a dimycocerosyl phthiodiolone + 2 holo-[mycocerosic acid synthase].</text>
        <dbReference type="EC" id="2.3.1.282"/>
    </reaction>
</comment>
<sequence length="451" mass="50712">MSKEFKAGFWPTTCKIYQDRFRGAGNILTVFRASGPLTLDLLKRSAAVLMLRHPMCRANLEELNKRYYFFNIDEAFSQMSSWSEQRDLVPIREVSREDDAHFERLAERDFAENFPDDARFLWRLTFIRDPDDRDHQFLHVMSHAVSDALSTATFCKQLLELAAPLAERDGGDTPIQTLASDLVGEAFAFRPPVETMIKKPELDASSTSAAVAEEALGIWRSEGDAPLEERFTYNIYEVVEEPLLRRLHQQAKSHGATIHAGLTAAFLTASAAKFGLNGTVPFSTPVNLRRHCEPEVGPEDFGCYVTVEQTHFDASGKMSFWELAKDCNKILKEKIQVSASAGFLPVRFNRSFIQEKITNELGELNEDRRCPGGPGLSNLGLLPFEATFGPFSLNELYFTNSQVNGYYPVFLSVLTFSGRAFCVFSCAYPLLSKETLRQIADETLKLVGKHA</sequence>
<accession>A0A8A4TH12</accession>
<name>A0A8A4TH12_SULCO</name>
<evidence type="ECO:0000256" key="5">
    <source>
        <dbReference type="ARBA" id="ARBA00012866"/>
    </source>
</evidence>
<reference evidence="13" key="1">
    <citation type="submission" date="2021-03" db="EMBL/GenBank/DDBJ databases">
        <title>Acanthopleuribacteraceae sp. M133.</title>
        <authorList>
            <person name="Wang G."/>
        </authorList>
    </citation>
    <scope>NUCLEOTIDE SEQUENCE</scope>
    <source>
        <strain evidence="13">M133</strain>
    </source>
</reference>
<dbReference type="PANTHER" id="PTHR28037:SF1">
    <property type="entry name" value="ALCOHOL O-ACETYLTRANSFERASE 1-RELATED"/>
    <property type="match status" value="1"/>
</dbReference>
<evidence type="ECO:0000256" key="3">
    <source>
        <dbReference type="ARBA" id="ARBA00001907"/>
    </source>
</evidence>
<dbReference type="Gene3D" id="3.30.559.30">
    <property type="entry name" value="Nonribosomal peptide synthetase, condensation domain"/>
    <property type="match status" value="1"/>
</dbReference>
<dbReference type="InterPro" id="IPR023213">
    <property type="entry name" value="CAT-like_dom_sf"/>
</dbReference>
<organism evidence="13 14">
    <name type="scientific">Sulfidibacter corallicola</name>
    <dbReference type="NCBI Taxonomy" id="2818388"/>
    <lineage>
        <taxon>Bacteria</taxon>
        <taxon>Pseudomonadati</taxon>
        <taxon>Acidobacteriota</taxon>
        <taxon>Holophagae</taxon>
        <taxon>Acanthopleuribacterales</taxon>
        <taxon>Acanthopleuribacteraceae</taxon>
        <taxon>Sulfidibacter</taxon>
    </lineage>
</organism>
<evidence type="ECO:0000256" key="9">
    <source>
        <dbReference type="ARBA" id="ARBA00030465"/>
    </source>
</evidence>
<evidence type="ECO:0000256" key="2">
    <source>
        <dbReference type="ARBA" id="ARBA00000625"/>
    </source>
</evidence>
<keyword evidence="14" id="KW-1185">Reference proteome</keyword>
<evidence type="ECO:0000256" key="8">
    <source>
        <dbReference type="ARBA" id="ARBA00023315"/>
    </source>
</evidence>
<dbReference type="EC" id="2.3.1.282" evidence="5"/>
<evidence type="ECO:0000256" key="6">
    <source>
        <dbReference type="ARBA" id="ARBA00013449"/>
    </source>
</evidence>
<keyword evidence="8" id="KW-0012">Acyltransferase</keyword>
<evidence type="ECO:0000256" key="1">
    <source>
        <dbReference type="ARBA" id="ARBA00000026"/>
    </source>
</evidence>
<dbReference type="GO" id="GO:0016746">
    <property type="term" value="F:acyltransferase activity"/>
    <property type="evidence" value="ECO:0007669"/>
    <property type="project" value="UniProtKB-KW"/>
</dbReference>
<dbReference type="InterPro" id="IPR052058">
    <property type="entry name" value="Alcohol_O-acetyltransferase"/>
</dbReference>
<dbReference type="KEGG" id="scor:J3U87_20740"/>
<evidence type="ECO:0000256" key="11">
    <source>
        <dbReference type="ARBA" id="ARBA00033407"/>
    </source>
</evidence>
<gene>
    <name evidence="13" type="ORF">J3U87_20740</name>
</gene>
<dbReference type="SUPFAM" id="SSF52777">
    <property type="entry name" value="CoA-dependent acyltransferases"/>
    <property type="match status" value="2"/>
</dbReference>
<evidence type="ECO:0000313" key="14">
    <source>
        <dbReference type="Proteomes" id="UP000663929"/>
    </source>
</evidence>
<comment type="catalytic activity">
    <reaction evidence="2">
        <text>2 a mycocerosyl-[mycocerosic acid synthase] + a phenolphthiocerol = a dimycocerosyl phenolphthiocerol + 2 holo-[mycocerosic acid synthase].</text>
        <dbReference type="EC" id="2.3.1.282"/>
    </reaction>
</comment>
<protein>
    <recommendedName>
        <fullName evidence="6">Phthiocerol/phthiodiolone dimycocerosyl transferase</fullName>
        <ecNumber evidence="5">2.3.1.282</ecNumber>
    </recommendedName>
    <alternativeName>
        <fullName evidence="11">Acyltransferase PapA5</fullName>
    </alternativeName>
    <alternativeName>
        <fullName evidence="9">Phthiocerol/phthiodiolone O-acyltransferase</fullName>
    </alternativeName>
    <alternativeName>
        <fullName evidence="10">Polyketide synthase-associated protein A5</fullName>
    </alternativeName>
</protein>
<feature type="domain" description="Phthiocerol/phthiodiolone dimycocerosyl transferase C-terminal" evidence="12">
    <location>
        <begin position="246"/>
        <end position="333"/>
    </location>
</feature>
<dbReference type="RefSeq" id="WP_237377681.1">
    <property type="nucleotide sequence ID" value="NZ_CP071793.1"/>
</dbReference>
<evidence type="ECO:0000256" key="10">
    <source>
        <dbReference type="ARBA" id="ARBA00032317"/>
    </source>
</evidence>
<dbReference type="PANTHER" id="PTHR28037">
    <property type="entry name" value="ALCOHOL O-ACETYLTRANSFERASE 1-RELATED"/>
    <property type="match status" value="1"/>
</dbReference>
<proteinExistence type="inferred from homology"/>
<dbReference type="InterPro" id="IPR031641">
    <property type="entry name" value="PapA_C"/>
</dbReference>
<dbReference type="Gene3D" id="3.30.559.10">
    <property type="entry name" value="Chloramphenicol acetyltransferase-like domain"/>
    <property type="match status" value="1"/>
</dbReference>
<comment type="similarity">
    <text evidence="4">Belongs to the acyltransferase PapA5 family.</text>
</comment>
<dbReference type="EMBL" id="CP071793">
    <property type="protein sequence ID" value="QTD48018.1"/>
    <property type="molecule type" value="Genomic_DNA"/>
</dbReference>
<evidence type="ECO:0000313" key="13">
    <source>
        <dbReference type="EMBL" id="QTD48018.1"/>
    </source>
</evidence>
<dbReference type="Pfam" id="PF16911">
    <property type="entry name" value="PapA_C"/>
    <property type="match status" value="1"/>
</dbReference>
<dbReference type="AlphaFoldDB" id="A0A8A4TH12"/>
<evidence type="ECO:0000256" key="4">
    <source>
        <dbReference type="ARBA" id="ARBA00006558"/>
    </source>
</evidence>
<keyword evidence="7" id="KW-0808">Transferase</keyword>
<comment type="catalytic activity">
    <reaction evidence="1">
        <text>2 a mycocerosyl-[mycocerosic acid synthase] + a phthiocerol = a dimycocerosyl phthiocerol + 2 holo-[mycocerosic acid synthase].</text>
        <dbReference type="EC" id="2.3.1.282"/>
    </reaction>
</comment>
<evidence type="ECO:0000259" key="12">
    <source>
        <dbReference type="Pfam" id="PF16911"/>
    </source>
</evidence>